<dbReference type="SUPFAM" id="SSF51395">
    <property type="entry name" value="FMN-linked oxidoreductases"/>
    <property type="match status" value="1"/>
</dbReference>
<evidence type="ECO:0000259" key="9">
    <source>
        <dbReference type="Pfam" id="PF01207"/>
    </source>
</evidence>
<dbReference type="GO" id="GO:0000049">
    <property type="term" value="F:tRNA binding"/>
    <property type="evidence" value="ECO:0007669"/>
    <property type="project" value="UniProtKB-KW"/>
</dbReference>
<dbReference type="PANTHER" id="PTHR42907">
    <property type="entry name" value="FMN-LINKED OXIDOREDUCTASES SUPERFAMILY PROTEIN"/>
    <property type="match status" value="1"/>
</dbReference>
<keyword evidence="6" id="KW-0521">NADP</keyword>
<dbReference type="NCBIfam" id="NF008774">
    <property type="entry name" value="PRK11815.1"/>
    <property type="match status" value="1"/>
</dbReference>
<dbReference type="GO" id="GO:0017150">
    <property type="term" value="F:tRNA dihydrouridine synthase activity"/>
    <property type="evidence" value="ECO:0007669"/>
    <property type="project" value="InterPro"/>
</dbReference>
<keyword evidence="7" id="KW-0694">RNA-binding</keyword>
<protein>
    <recommendedName>
        <fullName evidence="9">DUS-like FMN-binding domain-containing protein</fullName>
    </recommendedName>
</protein>
<evidence type="ECO:0000256" key="1">
    <source>
        <dbReference type="ARBA" id="ARBA00001917"/>
    </source>
</evidence>
<organism evidence="10 11">
    <name type="scientific">Triparma columacea</name>
    <dbReference type="NCBI Taxonomy" id="722753"/>
    <lineage>
        <taxon>Eukaryota</taxon>
        <taxon>Sar</taxon>
        <taxon>Stramenopiles</taxon>
        <taxon>Ochrophyta</taxon>
        <taxon>Bolidophyceae</taxon>
        <taxon>Parmales</taxon>
        <taxon>Triparmaceae</taxon>
        <taxon>Triparma</taxon>
    </lineage>
</organism>
<gene>
    <name evidence="10" type="ORF">TrCOL_g8363</name>
</gene>
<evidence type="ECO:0000256" key="3">
    <source>
        <dbReference type="ARBA" id="ARBA00022630"/>
    </source>
</evidence>
<evidence type="ECO:0000256" key="4">
    <source>
        <dbReference type="ARBA" id="ARBA00022643"/>
    </source>
</evidence>
<evidence type="ECO:0000256" key="6">
    <source>
        <dbReference type="ARBA" id="ARBA00022857"/>
    </source>
</evidence>
<feature type="domain" description="DUS-like FMN-binding" evidence="9">
    <location>
        <begin position="1"/>
        <end position="324"/>
    </location>
</feature>
<evidence type="ECO:0000256" key="2">
    <source>
        <dbReference type="ARBA" id="ARBA00022555"/>
    </source>
</evidence>
<dbReference type="EMBL" id="BRYA01000546">
    <property type="protein sequence ID" value="GMI22283.1"/>
    <property type="molecule type" value="Genomic_DNA"/>
</dbReference>
<dbReference type="Gene3D" id="3.20.20.70">
    <property type="entry name" value="Aldolase class I"/>
    <property type="match status" value="1"/>
</dbReference>
<dbReference type="OrthoDB" id="10262250at2759"/>
<proteinExistence type="predicted"/>
<dbReference type="Proteomes" id="UP001165065">
    <property type="component" value="Unassembled WGS sequence"/>
</dbReference>
<keyword evidence="11" id="KW-1185">Reference proteome</keyword>
<keyword evidence="3" id="KW-0285">Flavoprotein</keyword>
<name>A0A9W7FXB4_9STRA</name>
<keyword evidence="4" id="KW-0288">FMN</keyword>
<dbReference type="InterPro" id="IPR018517">
    <property type="entry name" value="tRNA_hU_synthase_CS"/>
</dbReference>
<accession>A0A9W7FXB4</accession>
<sequence>MMEYTDVHFRHLLHLITPTMELWSEMVTAMAIVNTKHDPFYMRRFLRTSRSNGTVLQLGGSDPNMLREACEVVLENMSEHGGWTGVNLNCGCPSDKVSLKGCFGARLMENPELVGECVSAMKSVLDPVGIQVSVKCRIGVDSADTYPDLRNFITTVSQTSGCRTFQVHARKAVLDGTFSPVDNRNIPPLKYDYVYRLKEDFPDLSVTLNGGVNSISDVLSVAEACKSRGGGLDGVMVGRGVVAQPWYWCTSGEVLYGGERGGGVKSRRELIREYGIWADKEEEWEGSKKGRRRILRPVVNIFNGEMGGKRWRNRIDDIMKTAGSKRKGYKDETGDDTKLSELLEKALEVMEPSIVDQTKEETMEIMLLKEEIIQGGTDSGGGVDGVAREAIKVWNEERRERERLIKEDEGDIEEDALRAGGG</sequence>
<dbReference type="PROSITE" id="PS01136">
    <property type="entry name" value="UPF0034"/>
    <property type="match status" value="1"/>
</dbReference>
<reference evidence="11" key="1">
    <citation type="journal article" date="2023" name="Commun. Biol.">
        <title>Genome analysis of Parmales, the sister group of diatoms, reveals the evolutionary specialization of diatoms from phago-mixotrophs to photoautotrophs.</title>
        <authorList>
            <person name="Ban H."/>
            <person name="Sato S."/>
            <person name="Yoshikawa S."/>
            <person name="Yamada K."/>
            <person name="Nakamura Y."/>
            <person name="Ichinomiya M."/>
            <person name="Sato N."/>
            <person name="Blanc-Mathieu R."/>
            <person name="Endo H."/>
            <person name="Kuwata A."/>
            <person name="Ogata H."/>
        </authorList>
    </citation>
    <scope>NUCLEOTIDE SEQUENCE [LARGE SCALE GENOMIC DNA]</scope>
</reference>
<evidence type="ECO:0000313" key="11">
    <source>
        <dbReference type="Proteomes" id="UP001165065"/>
    </source>
</evidence>
<comment type="cofactor">
    <cofactor evidence="1">
        <name>FMN</name>
        <dbReference type="ChEBI" id="CHEBI:58210"/>
    </cofactor>
</comment>
<dbReference type="GO" id="GO:0050660">
    <property type="term" value="F:flavin adenine dinucleotide binding"/>
    <property type="evidence" value="ECO:0007669"/>
    <property type="project" value="InterPro"/>
</dbReference>
<keyword evidence="5" id="KW-0819">tRNA processing</keyword>
<evidence type="ECO:0000256" key="8">
    <source>
        <dbReference type="ARBA" id="ARBA00023002"/>
    </source>
</evidence>
<dbReference type="Pfam" id="PF01207">
    <property type="entry name" value="Dus"/>
    <property type="match status" value="1"/>
</dbReference>
<dbReference type="InterPro" id="IPR035587">
    <property type="entry name" value="DUS-like_FMN-bd"/>
</dbReference>
<dbReference type="CDD" id="cd02801">
    <property type="entry name" value="DUS_like_FMN"/>
    <property type="match status" value="1"/>
</dbReference>
<dbReference type="InterPro" id="IPR013785">
    <property type="entry name" value="Aldolase_TIM"/>
</dbReference>
<dbReference type="PANTHER" id="PTHR42907:SF1">
    <property type="entry name" value="FMN-LINKED OXIDOREDUCTASES SUPERFAMILY PROTEIN"/>
    <property type="match status" value="1"/>
</dbReference>
<comment type="caution">
    <text evidence="10">The sequence shown here is derived from an EMBL/GenBank/DDBJ whole genome shotgun (WGS) entry which is preliminary data.</text>
</comment>
<evidence type="ECO:0000256" key="7">
    <source>
        <dbReference type="ARBA" id="ARBA00022884"/>
    </source>
</evidence>
<keyword evidence="2" id="KW-0820">tRNA-binding</keyword>
<dbReference type="InterPro" id="IPR004653">
    <property type="entry name" value="DusA"/>
</dbReference>
<evidence type="ECO:0000256" key="5">
    <source>
        <dbReference type="ARBA" id="ARBA00022694"/>
    </source>
</evidence>
<evidence type="ECO:0000313" key="10">
    <source>
        <dbReference type="EMBL" id="GMI22283.1"/>
    </source>
</evidence>
<keyword evidence="8" id="KW-0560">Oxidoreductase</keyword>
<dbReference type="AlphaFoldDB" id="A0A9W7FXB4"/>